<evidence type="ECO:0000256" key="1">
    <source>
        <dbReference type="SAM" id="Phobius"/>
    </source>
</evidence>
<keyword evidence="1" id="KW-0812">Transmembrane</keyword>
<evidence type="ECO:0000313" key="3">
    <source>
        <dbReference type="Proteomes" id="UP001516023"/>
    </source>
</evidence>
<dbReference type="AlphaFoldDB" id="A0ABD3QMB1"/>
<name>A0ABD3QMB1_9STRA</name>
<dbReference type="Proteomes" id="UP001516023">
    <property type="component" value="Unassembled WGS sequence"/>
</dbReference>
<comment type="caution">
    <text evidence="2">The sequence shown here is derived from an EMBL/GenBank/DDBJ whole genome shotgun (WGS) entry which is preliminary data.</text>
</comment>
<gene>
    <name evidence="2" type="ORF">HJC23_006959</name>
</gene>
<accession>A0ABD3QMB1</accession>
<organism evidence="2 3">
    <name type="scientific">Cyclotella cryptica</name>
    <dbReference type="NCBI Taxonomy" id="29204"/>
    <lineage>
        <taxon>Eukaryota</taxon>
        <taxon>Sar</taxon>
        <taxon>Stramenopiles</taxon>
        <taxon>Ochrophyta</taxon>
        <taxon>Bacillariophyta</taxon>
        <taxon>Coscinodiscophyceae</taxon>
        <taxon>Thalassiosirophycidae</taxon>
        <taxon>Stephanodiscales</taxon>
        <taxon>Stephanodiscaceae</taxon>
        <taxon>Cyclotella</taxon>
    </lineage>
</organism>
<proteinExistence type="predicted"/>
<feature type="transmembrane region" description="Helical" evidence="1">
    <location>
        <begin position="28"/>
        <end position="47"/>
    </location>
</feature>
<sequence length="82" mass="9262">MLFVYVMLGSQPFFITGIENVEAAQQNAFGALLTFVATFIISMFFIWKNSGVESDYDMAGDDKNRLNIDLKRDYGAVQTDSY</sequence>
<evidence type="ECO:0000313" key="2">
    <source>
        <dbReference type="EMBL" id="KAL3801349.1"/>
    </source>
</evidence>
<keyword evidence="1" id="KW-0472">Membrane</keyword>
<dbReference type="EMBL" id="JABMIG020000027">
    <property type="protein sequence ID" value="KAL3801349.1"/>
    <property type="molecule type" value="Genomic_DNA"/>
</dbReference>
<reference evidence="2 3" key="1">
    <citation type="journal article" date="2020" name="G3 (Bethesda)">
        <title>Improved Reference Genome for Cyclotella cryptica CCMP332, a Model for Cell Wall Morphogenesis, Salinity Adaptation, and Lipid Production in Diatoms (Bacillariophyta).</title>
        <authorList>
            <person name="Roberts W.R."/>
            <person name="Downey K.M."/>
            <person name="Ruck E.C."/>
            <person name="Traller J.C."/>
            <person name="Alverson A.J."/>
        </authorList>
    </citation>
    <scope>NUCLEOTIDE SEQUENCE [LARGE SCALE GENOMIC DNA]</scope>
    <source>
        <strain evidence="2 3">CCMP332</strain>
    </source>
</reference>
<keyword evidence="1" id="KW-1133">Transmembrane helix</keyword>
<keyword evidence="3" id="KW-1185">Reference proteome</keyword>
<protein>
    <submittedName>
        <fullName evidence="2">Uncharacterized protein</fullName>
    </submittedName>
</protein>